<sequence>MNADSQQQQNGHSVAFAELMLVSQLLHRAQANYADQAAFRAQWTDAFLQQAFAWTSHLSTMLAMENDSQALVDAFLLSSLSSSSSSSSSDLGIGHNAQQPKEWLVSARELSSPSMALQQRLLSNPNLDPALVPVLFRHGLQQSKGKARVQDPTALPSHILDIAAKGAFQETVHGMLGLLRRLPVPEDSTDEQQSCAEQQAAFFGVEAIERRVLARTLCRRAAEAMDDHQGDDDERPQQQQQQEEASRAMFLQQTRQYVDAVGEEGVCILEEAMAMLAKVEGSSAASTSSCLQDAVQAAKQHLADKTQTNQNMAWGGGSTNNVEQWVKRLRDNDPSFTSLHILSFRRVTPAELGQVFAALQHNSHLQELYASGHALDRASASALAEALKHNQTLQRLNIGHDHFGVDRALVERFCQGLALNRGLKKLDLENKGFGGGAGADAAGDHTTTTTTTTTTIAILAKALESEDCHLEELVLARNKLTDADVTTLCRSLRKNGRLQKLDLCLNSFGRDGTEAVARLLLGGRSGNDDDTEEEDGENKSRLIEIDLSDNEISEEGGCALGHALATNKVLQRLRLSSTMDPPLPVEEGEEDESEVVPKDRTLEELNQPLSDREVEELKTDGDAVLAALAASLRVNDTLQELWMDYCNLTPVGVVPLAEALRVNRSLKTLRLRNNRVGNRGARALGAALTRVSHQQQQQQQNEEDVSSGLTSIDLSVNKIGQLGWQGLAGVGSPLESCALFGNKIKTLHEALESSSSSQQQHQQGSATEVNGLANGSRSKLATTSGGGDSSMVLGHLLHLDLGCNEISREAFTSLGASLIKGMLPSLTRLEIAGNGDRSEVEHEREQHVEQQLQMQHSNGDSHHDDDKAFSETVREEEQAWARVVERIREARPELEIHWKVSNGQAGGREF</sequence>
<evidence type="ECO:0000256" key="1">
    <source>
        <dbReference type="SAM" id="MobiDB-lite"/>
    </source>
</evidence>
<dbReference type="Pfam" id="PF13516">
    <property type="entry name" value="LRR_6"/>
    <property type="match status" value="2"/>
</dbReference>
<name>A0A9P6QEP5_9FUNG</name>
<reference evidence="2" key="1">
    <citation type="journal article" date="2020" name="Fungal Divers.">
        <title>Resolving the Mortierellaceae phylogeny through synthesis of multi-gene phylogenetics and phylogenomics.</title>
        <authorList>
            <person name="Vandepol N."/>
            <person name="Liber J."/>
            <person name="Desiro A."/>
            <person name="Na H."/>
            <person name="Kennedy M."/>
            <person name="Barry K."/>
            <person name="Grigoriev I.V."/>
            <person name="Miller A.N."/>
            <person name="O'Donnell K."/>
            <person name="Stajich J.E."/>
            <person name="Bonito G."/>
        </authorList>
    </citation>
    <scope>NUCLEOTIDE SEQUENCE</scope>
    <source>
        <strain evidence="2">BC1065</strain>
    </source>
</reference>
<feature type="compositionally biased region" description="Basic and acidic residues" evidence="1">
    <location>
        <begin position="859"/>
        <end position="871"/>
    </location>
</feature>
<organism evidence="2 3">
    <name type="scientific">Actinomortierella ambigua</name>
    <dbReference type="NCBI Taxonomy" id="1343610"/>
    <lineage>
        <taxon>Eukaryota</taxon>
        <taxon>Fungi</taxon>
        <taxon>Fungi incertae sedis</taxon>
        <taxon>Mucoromycota</taxon>
        <taxon>Mortierellomycotina</taxon>
        <taxon>Mortierellomycetes</taxon>
        <taxon>Mortierellales</taxon>
        <taxon>Mortierellaceae</taxon>
        <taxon>Actinomortierella</taxon>
    </lineage>
</organism>
<evidence type="ECO:0000313" key="2">
    <source>
        <dbReference type="EMBL" id="KAG0264905.1"/>
    </source>
</evidence>
<dbReference type="InterPro" id="IPR001611">
    <property type="entry name" value="Leu-rich_rpt"/>
</dbReference>
<dbReference type="Gene3D" id="3.80.10.10">
    <property type="entry name" value="Ribonuclease Inhibitor"/>
    <property type="match status" value="4"/>
</dbReference>
<dbReference type="SUPFAM" id="SSF52047">
    <property type="entry name" value="RNI-like"/>
    <property type="match status" value="1"/>
</dbReference>
<dbReference type="InterPro" id="IPR052394">
    <property type="entry name" value="LRR-containing"/>
</dbReference>
<dbReference type="AlphaFoldDB" id="A0A9P6QEP5"/>
<feature type="region of interest" description="Disordered" evidence="1">
    <location>
        <begin position="852"/>
        <end position="871"/>
    </location>
</feature>
<dbReference type="EMBL" id="JAAAJB010000127">
    <property type="protein sequence ID" value="KAG0264905.1"/>
    <property type="molecule type" value="Genomic_DNA"/>
</dbReference>
<dbReference type="PANTHER" id="PTHR24114">
    <property type="entry name" value="LEUCINE RICH REPEAT FAMILY PROTEIN"/>
    <property type="match status" value="1"/>
</dbReference>
<dbReference type="InterPro" id="IPR032675">
    <property type="entry name" value="LRR_dom_sf"/>
</dbReference>
<dbReference type="PANTHER" id="PTHR24114:SF2">
    <property type="entry name" value="F-BOX DOMAIN-CONTAINING PROTEIN-RELATED"/>
    <property type="match status" value="1"/>
</dbReference>
<feature type="compositionally biased region" description="Polar residues" evidence="1">
    <location>
        <begin position="764"/>
        <end position="783"/>
    </location>
</feature>
<protein>
    <submittedName>
        <fullName evidence="2">Uncharacterized protein</fullName>
    </submittedName>
</protein>
<evidence type="ECO:0000313" key="3">
    <source>
        <dbReference type="Proteomes" id="UP000807716"/>
    </source>
</evidence>
<feature type="compositionally biased region" description="Low complexity" evidence="1">
    <location>
        <begin position="753"/>
        <end position="763"/>
    </location>
</feature>
<dbReference type="SMART" id="SM00368">
    <property type="entry name" value="LRR_RI"/>
    <property type="match status" value="8"/>
</dbReference>
<proteinExistence type="predicted"/>
<feature type="region of interest" description="Disordered" evidence="1">
    <location>
        <begin position="224"/>
        <end position="247"/>
    </location>
</feature>
<dbReference type="Proteomes" id="UP000807716">
    <property type="component" value="Unassembled WGS sequence"/>
</dbReference>
<dbReference type="OrthoDB" id="333024at2759"/>
<keyword evidence="3" id="KW-1185">Reference proteome</keyword>
<accession>A0A9P6QEP5</accession>
<gene>
    <name evidence="2" type="ORF">DFQ27_000923</name>
</gene>
<feature type="region of interest" description="Disordered" evidence="1">
    <location>
        <begin position="751"/>
        <end position="786"/>
    </location>
</feature>
<comment type="caution">
    <text evidence="2">The sequence shown here is derived from an EMBL/GenBank/DDBJ whole genome shotgun (WGS) entry which is preliminary data.</text>
</comment>